<keyword evidence="1" id="KW-0472">Membrane</keyword>
<feature type="transmembrane region" description="Helical" evidence="1">
    <location>
        <begin position="78"/>
        <end position="97"/>
    </location>
</feature>
<keyword evidence="1" id="KW-1133">Transmembrane helix</keyword>
<protein>
    <submittedName>
        <fullName evidence="2">Uncharacterized protein</fullName>
    </submittedName>
</protein>
<dbReference type="EMBL" id="BJMN01000017">
    <property type="protein sequence ID" value="GEB57319.1"/>
    <property type="molecule type" value="Genomic_DNA"/>
</dbReference>
<dbReference type="RefSeq" id="WP_141296895.1">
    <property type="nucleotide sequence ID" value="NZ_BJMN01000017.1"/>
</dbReference>
<dbReference type="Proteomes" id="UP000315226">
    <property type="component" value="Unassembled WGS sequence"/>
</dbReference>
<evidence type="ECO:0000256" key="1">
    <source>
        <dbReference type="SAM" id="Phobius"/>
    </source>
</evidence>
<name>A0A4Y3RIW3_9ACTN</name>
<comment type="caution">
    <text evidence="2">The sequence shown here is derived from an EMBL/GenBank/DDBJ whole genome shotgun (WGS) entry which is preliminary data.</text>
</comment>
<reference evidence="2 3" key="1">
    <citation type="submission" date="2019-06" db="EMBL/GenBank/DDBJ databases">
        <title>Whole genome shotgun sequence of Streptomyces gardneri NBRC 12865.</title>
        <authorList>
            <person name="Hosoyama A."/>
            <person name="Uohara A."/>
            <person name="Ohji S."/>
            <person name="Ichikawa N."/>
        </authorList>
    </citation>
    <scope>NUCLEOTIDE SEQUENCE [LARGE SCALE GENOMIC DNA]</scope>
    <source>
        <strain evidence="2 3">NBRC 12865</strain>
    </source>
</reference>
<keyword evidence="1" id="KW-0812">Transmembrane</keyword>
<feature type="transmembrane region" description="Helical" evidence="1">
    <location>
        <begin position="46"/>
        <end position="66"/>
    </location>
</feature>
<organism evidence="2 3">
    <name type="scientific">Streptomyces gardneri</name>
    <dbReference type="NCBI Taxonomy" id="66892"/>
    <lineage>
        <taxon>Bacteria</taxon>
        <taxon>Bacillati</taxon>
        <taxon>Actinomycetota</taxon>
        <taxon>Actinomycetes</taxon>
        <taxon>Kitasatosporales</taxon>
        <taxon>Streptomycetaceae</taxon>
        <taxon>Streptomyces</taxon>
    </lineage>
</organism>
<evidence type="ECO:0000313" key="3">
    <source>
        <dbReference type="Proteomes" id="UP000315226"/>
    </source>
</evidence>
<gene>
    <name evidence="2" type="ORF">SGA01_29240</name>
</gene>
<dbReference type="AlphaFoldDB" id="A0A4Y3RIW3"/>
<sequence length="182" mass="19464">MNFTRYRGPLAFLLLTVAVVLGAAVVAGLGSGGEGALVLLLRFREYVLLLGWLALAAATGAVLLGLTDSSLRTPLVTVLLFVGVPMLLLGGLASAAFGTDEEVETEAAAPGRGDRRFVVTVGGYVDPVWCVYVHQGNQPLERRWRVGCFDGDSEDNALRQTEWTTTDRIRMTTEGGTVHEVT</sequence>
<dbReference type="OrthoDB" id="3872138at2"/>
<keyword evidence="3" id="KW-1185">Reference proteome</keyword>
<proteinExistence type="predicted"/>
<evidence type="ECO:0000313" key="2">
    <source>
        <dbReference type="EMBL" id="GEB57319.1"/>
    </source>
</evidence>
<accession>A0A4Y3RIW3</accession>